<evidence type="ECO:0000313" key="2">
    <source>
        <dbReference type="EMBL" id="JAE18944.1"/>
    </source>
</evidence>
<sequence>MMARLNAMSADTSPPMADAAENCRNTTPHCKARNTGRRLGAAQAQRLVIPKWRRYQITTSTGEHAQIPACRGEWPRIHGSMVPLLASAPLTTTCG</sequence>
<reference evidence="2" key="2">
    <citation type="journal article" date="2015" name="Data Brief">
        <title>Shoot transcriptome of the giant reed, Arundo donax.</title>
        <authorList>
            <person name="Barrero R.A."/>
            <person name="Guerrero F.D."/>
            <person name="Moolhuijzen P."/>
            <person name="Goolsby J.A."/>
            <person name="Tidwell J."/>
            <person name="Bellgard S.E."/>
            <person name="Bellgard M.I."/>
        </authorList>
    </citation>
    <scope>NUCLEOTIDE SEQUENCE</scope>
    <source>
        <tissue evidence="2">Shoot tissue taken approximately 20 cm above the soil surface</tissue>
    </source>
</reference>
<feature type="region of interest" description="Disordered" evidence="1">
    <location>
        <begin position="1"/>
        <end position="33"/>
    </location>
</feature>
<accession>A0A0A9G638</accession>
<protein>
    <submittedName>
        <fullName evidence="2">Uncharacterized protein</fullName>
    </submittedName>
</protein>
<name>A0A0A9G638_ARUDO</name>
<reference evidence="2" key="1">
    <citation type="submission" date="2014-09" db="EMBL/GenBank/DDBJ databases">
        <authorList>
            <person name="Magalhaes I.L.F."/>
            <person name="Oliveira U."/>
            <person name="Santos F.R."/>
            <person name="Vidigal T.H.D.A."/>
            <person name="Brescovit A.D."/>
            <person name="Santos A.J."/>
        </authorList>
    </citation>
    <scope>NUCLEOTIDE SEQUENCE</scope>
    <source>
        <tissue evidence="2">Shoot tissue taken approximately 20 cm above the soil surface</tissue>
    </source>
</reference>
<evidence type="ECO:0000256" key="1">
    <source>
        <dbReference type="SAM" id="MobiDB-lite"/>
    </source>
</evidence>
<dbReference type="EMBL" id="GBRH01178952">
    <property type="protein sequence ID" value="JAE18944.1"/>
    <property type="molecule type" value="Transcribed_RNA"/>
</dbReference>
<dbReference type="AlphaFoldDB" id="A0A0A9G638"/>
<proteinExistence type="predicted"/>
<organism evidence="2">
    <name type="scientific">Arundo donax</name>
    <name type="common">Giant reed</name>
    <name type="synonym">Donax arundinaceus</name>
    <dbReference type="NCBI Taxonomy" id="35708"/>
    <lineage>
        <taxon>Eukaryota</taxon>
        <taxon>Viridiplantae</taxon>
        <taxon>Streptophyta</taxon>
        <taxon>Embryophyta</taxon>
        <taxon>Tracheophyta</taxon>
        <taxon>Spermatophyta</taxon>
        <taxon>Magnoliopsida</taxon>
        <taxon>Liliopsida</taxon>
        <taxon>Poales</taxon>
        <taxon>Poaceae</taxon>
        <taxon>PACMAD clade</taxon>
        <taxon>Arundinoideae</taxon>
        <taxon>Arundineae</taxon>
        <taxon>Arundo</taxon>
    </lineage>
</organism>